<dbReference type="HAMAP" id="MF_02113_A">
    <property type="entry name" value="Proteasome_B_A"/>
    <property type="match status" value="1"/>
</dbReference>
<comment type="function">
    <text evidence="9">Component of the proteasome core, a large protease complex with broad specificity involved in protein degradation.</text>
</comment>
<evidence type="ECO:0000256" key="3">
    <source>
        <dbReference type="ARBA" id="ARBA00022670"/>
    </source>
</evidence>
<evidence type="ECO:0000256" key="7">
    <source>
        <dbReference type="ARBA" id="ARBA00022942"/>
    </source>
</evidence>
<dbReference type="Gene3D" id="3.60.20.10">
    <property type="entry name" value="Glutamine Phosphoribosylpyrophosphate, subunit 1, domain 1"/>
    <property type="match status" value="1"/>
</dbReference>
<dbReference type="EC" id="3.4.25.1" evidence="9"/>
<dbReference type="SUPFAM" id="SSF56235">
    <property type="entry name" value="N-terminal nucleophile aminohydrolases (Ntn hydrolases)"/>
    <property type="match status" value="1"/>
</dbReference>
<dbReference type="PANTHER" id="PTHR32194:SF0">
    <property type="entry name" value="ATP-DEPENDENT PROTEASE SUBUNIT HSLV"/>
    <property type="match status" value="1"/>
</dbReference>
<comment type="subunit">
    <text evidence="9">The 20S proteasome core is composed of 14 alpha and 14 beta subunits that assemble into four stacked heptameric rings, resulting in a barrel-shaped structure. The two inner rings, each composed of seven catalytic beta subunits, are sandwiched by two outer rings, each composed of seven alpha subunits. The catalytic chamber with the active sites is on the inside of the barrel. Has a gated structure, the ends of the cylinder being occluded by the N-termini of the alpha-subunits. Is capped at one or both ends by the proteasome regulatory ATPase, PAN.</text>
</comment>
<feature type="propeptide" id="PRO_5028540500" description="Removed in mature form; by autocatalysis" evidence="9">
    <location>
        <begin position="1"/>
        <end position="31"/>
    </location>
</feature>
<organism evidence="11">
    <name type="scientific">Ignisphaera aggregans</name>
    <dbReference type="NCBI Taxonomy" id="334771"/>
    <lineage>
        <taxon>Archaea</taxon>
        <taxon>Thermoproteota</taxon>
        <taxon>Thermoprotei</taxon>
        <taxon>Desulfurococcales</taxon>
        <taxon>Desulfurococcaceae</taxon>
        <taxon>Ignisphaera</taxon>
    </lineage>
</organism>
<evidence type="ECO:0000256" key="2">
    <source>
        <dbReference type="ARBA" id="ARBA00022490"/>
    </source>
</evidence>
<keyword evidence="4 9" id="KW-0888">Threonine protease</keyword>
<protein>
    <recommendedName>
        <fullName evidence="9">Proteasome subunit beta</fullName>
        <ecNumber evidence="9">3.4.25.1</ecNumber>
    </recommendedName>
    <alternativeName>
        <fullName evidence="9">20S proteasome beta subunit</fullName>
    </alternativeName>
    <alternativeName>
        <fullName evidence="9">Proteasome core protein PsmB</fullName>
    </alternativeName>
</protein>
<evidence type="ECO:0000256" key="5">
    <source>
        <dbReference type="ARBA" id="ARBA00022801"/>
    </source>
</evidence>
<evidence type="ECO:0000256" key="4">
    <source>
        <dbReference type="ARBA" id="ARBA00022698"/>
    </source>
</evidence>
<comment type="caution">
    <text evidence="11">The sequence shown here is derived from an EMBL/GenBank/DDBJ whole genome shotgun (WGS) entry which is preliminary data.</text>
</comment>
<dbReference type="NCBIfam" id="TIGR03634">
    <property type="entry name" value="arc_protsome_B"/>
    <property type="match status" value="1"/>
</dbReference>
<dbReference type="InterPro" id="IPR023333">
    <property type="entry name" value="Proteasome_suB-type"/>
</dbReference>
<keyword evidence="6 9" id="KW-0068">Autocatalytic cleavage</keyword>
<keyword evidence="5 9" id="KW-0378">Hydrolase</keyword>
<accession>A0A7C5XHV7</accession>
<dbReference type="GO" id="GO:0005737">
    <property type="term" value="C:cytoplasm"/>
    <property type="evidence" value="ECO:0007669"/>
    <property type="project" value="UniProtKB-SubCell"/>
</dbReference>
<dbReference type="Pfam" id="PF00227">
    <property type="entry name" value="Proteasome"/>
    <property type="match status" value="1"/>
</dbReference>
<comment type="subcellular location">
    <subcellularLocation>
        <location evidence="9">Cytoplasm</location>
    </subcellularLocation>
</comment>
<keyword evidence="7 9" id="KW-0647">Proteasome</keyword>
<evidence type="ECO:0000256" key="9">
    <source>
        <dbReference type="HAMAP-Rule" id="MF_02113"/>
    </source>
</evidence>
<keyword evidence="8 9" id="KW-0865">Zymogen</keyword>
<dbReference type="InterPro" id="IPR001353">
    <property type="entry name" value="Proteasome_sua/b"/>
</dbReference>
<comment type="similarity">
    <text evidence="9">Belongs to the peptidase T1B family.</text>
</comment>
<dbReference type="PANTHER" id="PTHR32194">
    <property type="entry name" value="METALLOPROTEASE TLDD"/>
    <property type="match status" value="1"/>
</dbReference>
<feature type="chain" id="PRO_5028540501" description="Proteasome subunit beta" evidence="9">
    <location>
        <begin position="32"/>
        <end position="236"/>
    </location>
</feature>
<gene>
    <name evidence="9 11" type="primary">psmB</name>
    <name evidence="11" type="ORF">ENM84_02230</name>
</gene>
<evidence type="ECO:0000256" key="10">
    <source>
        <dbReference type="PIRSR" id="PIRSR600243-1"/>
    </source>
</evidence>
<sequence>MLDHLYASNTARTIESDATIIEKALEKAYKGTTTIGIALKEHIVLAADKKATSGIYVAHKSVKKIIRITDRFALTIAGLVADAQSLADYIRAEAQYYQLINGRPMGLRSIAYLLSLILNEYKYFPFIVQLILGGYDYYEGAKLFAIEPYGDVTEEKYTATGSGSPIAIGVIESEYSPDISIDNAVKLAVKAIAAASSRDIFSGGIGIDVVVIGKDLYREYTFQGDEVKKLLGRAIL</sequence>
<evidence type="ECO:0000256" key="1">
    <source>
        <dbReference type="ARBA" id="ARBA00001198"/>
    </source>
</evidence>
<dbReference type="PRINTS" id="PR00141">
    <property type="entry name" value="PROTEASOME"/>
</dbReference>
<evidence type="ECO:0000256" key="8">
    <source>
        <dbReference type="ARBA" id="ARBA00023145"/>
    </source>
</evidence>
<dbReference type="PROSITE" id="PS51476">
    <property type="entry name" value="PROTEASOME_BETA_2"/>
    <property type="match status" value="1"/>
</dbReference>
<proteinExistence type="inferred from homology"/>
<dbReference type="InterPro" id="IPR019983">
    <property type="entry name" value="Pept_T1A_Psome_bsu_arc"/>
</dbReference>
<dbReference type="InterPro" id="IPR000243">
    <property type="entry name" value="Pept_T1A_subB"/>
</dbReference>
<evidence type="ECO:0000256" key="6">
    <source>
        <dbReference type="ARBA" id="ARBA00022813"/>
    </source>
</evidence>
<feature type="active site" description="Nucleophile" evidence="9 10">
    <location>
        <position position="32"/>
    </location>
</feature>
<reference evidence="11" key="1">
    <citation type="journal article" date="2020" name="mSystems">
        <title>Genome- and Community-Level Interaction Insights into Carbon Utilization and Element Cycling Functions of Hydrothermarchaeota in Hydrothermal Sediment.</title>
        <authorList>
            <person name="Zhou Z."/>
            <person name="Liu Y."/>
            <person name="Xu W."/>
            <person name="Pan J."/>
            <person name="Luo Z.H."/>
            <person name="Li M."/>
        </authorList>
    </citation>
    <scope>NUCLEOTIDE SEQUENCE [LARGE SCALE GENOMIC DNA]</scope>
    <source>
        <strain evidence="11">SpSt-1121</strain>
    </source>
</reference>
<dbReference type="GO" id="GO:0010498">
    <property type="term" value="P:proteasomal protein catabolic process"/>
    <property type="evidence" value="ECO:0007669"/>
    <property type="project" value="UniProtKB-UniRule"/>
</dbReference>
<comment type="catalytic activity">
    <reaction evidence="1 9">
        <text>Cleavage of peptide bonds with very broad specificity.</text>
        <dbReference type="EC" id="3.4.25.1"/>
    </reaction>
</comment>
<dbReference type="InterPro" id="IPR029055">
    <property type="entry name" value="Ntn_hydrolases_N"/>
</dbReference>
<dbReference type="AlphaFoldDB" id="A0A7C5XHV7"/>
<name>A0A7C5XHV7_9CREN</name>
<evidence type="ECO:0000313" key="11">
    <source>
        <dbReference type="EMBL" id="HHP81463.1"/>
    </source>
</evidence>
<dbReference type="GO" id="GO:0019774">
    <property type="term" value="C:proteasome core complex, beta-subunit complex"/>
    <property type="evidence" value="ECO:0007669"/>
    <property type="project" value="UniProtKB-UniRule"/>
</dbReference>
<comment type="activity regulation">
    <text evidence="9">The formation of the proteasomal ATPase PAN-20S proteasome complex, via the docking of the C-termini of PAN into the intersubunit pockets in the alpha-rings, triggers opening of the gate for substrate entry. Interconversion between the open-gate and close-gate conformations leads to a dynamic regulation of the 20S proteasome proteolysis activity.</text>
</comment>
<keyword evidence="3 9" id="KW-0645">Protease</keyword>
<keyword evidence="2 9" id="KW-0963">Cytoplasm</keyword>
<dbReference type="EMBL" id="DRZI01000088">
    <property type="protein sequence ID" value="HHP81463.1"/>
    <property type="molecule type" value="Genomic_DNA"/>
</dbReference>
<dbReference type="GO" id="GO:0004298">
    <property type="term" value="F:threonine-type endopeptidase activity"/>
    <property type="evidence" value="ECO:0007669"/>
    <property type="project" value="UniProtKB-UniRule"/>
</dbReference>